<accession>A0A4U1C5I7</accession>
<keyword evidence="1" id="KW-0812">Transmembrane</keyword>
<comment type="caution">
    <text evidence="2">The sequence shown here is derived from an EMBL/GenBank/DDBJ whole genome shotgun (WGS) entry which is preliminary data.</text>
</comment>
<keyword evidence="1" id="KW-1133">Transmembrane helix</keyword>
<dbReference type="RefSeq" id="WP_136876964.1">
    <property type="nucleotide sequence ID" value="NZ_SWBO01000005.1"/>
</dbReference>
<keyword evidence="3" id="KW-1185">Reference proteome</keyword>
<evidence type="ECO:0000256" key="1">
    <source>
        <dbReference type="SAM" id="Phobius"/>
    </source>
</evidence>
<dbReference type="Proteomes" id="UP000310477">
    <property type="component" value="Unassembled WGS sequence"/>
</dbReference>
<organism evidence="2 3">
    <name type="scientific">Pedobacter cryotolerans</name>
    <dbReference type="NCBI Taxonomy" id="2571270"/>
    <lineage>
        <taxon>Bacteria</taxon>
        <taxon>Pseudomonadati</taxon>
        <taxon>Bacteroidota</taxon>
        <taxon>Sphingobacteriia</taxon>
        <taxon>Sphingobacteriales</taxon>
        <taxon>Sphingobacteriaceae</taxon>
        <taxon>Pedobacter</taxon>
    </lineage>
</organism>
<feature type="transmembrane region" description="Helical" evidence="1">
    <location>
        <begin position="42"/>
        <end position="62"/>
    </location>
</feature>
<dbReference type="OrthoDB" id="773014at2"/>
<evidence type="ECO:0000313" key="2">
    <source>
        <dbReference type="EMBL" id="TKB99798.1"/>
    </source>
</evidence>
<keyword evidence="1" id="KW-0472">Membrane</keyword>
<dbReference type="AlphaFoldDB" id="A0A4U1C5I7"/>
<evidence type="ECO:0000313" key="3">
    <source>
        <dbReference type="Proteomes" id="UP000310477"/>
    </source>
</evidence>
<gene>
    <name evidence="2" type="ORF">FA045_10140</name>
</gene>
<sequence length="71" mass="8268">MEIRTMRKILAIICTLITLYALKETFIIFTNNEVEIVKQRPILIIISLSISLPLALLSLWLWKPKTKIKTD</sequence>
<name>A0A4U1C5I7_9SPHI</name>
<proteinExistence type="predicted"/>
<dbReference type="EMBL" id="SWBO01000005">
    <property type="protein sequence ID" value="TKB99798.1"/>
    <property type="molecule type" value="Genomic_DNA"/>
</dbReference>
<reference evidence="2 3" key="1">
    <citation type="submission" date="2019-04" db="EMBL/GenBank/DDBJ databases">
        <title>Pedobacter sp. AR-2-6 sp. nov., isolated from Arctic soil.</title>
        <authorList>
            <person name="Dahal R.H."/>
            <person name="Kim D.-U."/>
        </authorList>
    </citation>
    <scope>NUCLEOTIDE SEQUENCE [LARGE SCALE GENOMIC DNA]</scope>
    <source>
        <strain evidence="2 3">AR-2-6</strain>
    </source>
</reference>
<protein>
    <submittedName>
        <fullName evidence="2">Uncharacterized protein</fullName>
    </submittedName>
</protein>